<dbReference type="Proteomes" id="UP000324832">
    <property type="component" value="Unassembled WGS sequence"/>
</dbReference>
<organism evidence="2 3">
    <name type="scientific">Leptidea sinapis</name>
    <dbReference type="NCBI Taxonomy" id="189913"/>
    <lineage>
        <taxon>Eukaryota</taxon>
        <taxon>Metazoa</taxon>
        <taxon>Ecdysozoa</taxon>
        <taxon>Arthropoda</taxon>
        <taxon>Hexapoda</taxon>
        <taxon>Insecta</taxon>
        <taxon>Pterygota</taxon>
        <taxon>Neoptera</taxon>
        <taxon>Endopterygota</taxon>
        <taxon>Lepidoptera</taxon>
        <taxon>Glossata</taxon>
        <taxon>Ditrysia</taxon>
        <taxon>Papilionoidea</taxon>
        <taxon>Pieridae</taxon>
        <taxon>Dismorphiinae</taxon>
        <taxon>Leptidea</taxon>
    </lineage>
</organism>
<evidence type="ECO:0000313" key="3">
    <source>
        <dbReference type="Proteomes" id="UP000324832"/>
    </source>
</evidence>
<gene>
    <name evidence="2" type="ORF">LSINAPIS_LOCUS1991</name>
</gene>
<accession>A0A5E4PRY7</accession>
<feature type="transmembrane region" description="Helical" evidence="1">
    <location>
        <begin position="62"/>
        <end position="84"/>
    </location>
</feature>
<evidence type="ECO:0000256" key="1">
    <source>
        <dbReference type="SAM" id="Phobius"/>
    </source>
</evidence>
<proteinExistence type="predicted"/>
<name>A0A5E4PRY7_9NEOP</name>
<keyword evidence="1" id="KW-0812">Transmembrane</keyword>
<dbReference type="AlphaFoldDB" id="A0A5E4PRY7"/>
<keyword evidence="1" id="KW-1133">Transmembrane helix</keyword>
<reference evidence="2 3" key="1">
    <citation type="submission" date="2017-07" db="EMBL/GenBank/DDBJ databases">
        <authorList>
            <person name="Talla V."/>
            <person name="Backstrom N."/>
        </authorList>
    </citation>
    <scope>NUCLEOTIDE SEQUENCE [LARGE SCALE GENOMIC DNA]</scope>
</reference>
<keyword evidence="3" id="KW-1185">Reference proteome</keyword>
<evidence type="ECO:0000313" key="2">
    <source>
        <dbReference type="EMBL" id="VVC88683.1"/>
    </source>
</evidence>
<protein>
    <submittedName>
        <fullName evidence="2">Uncharacterized protein</fullName>
    </submittedName>
</protein>
<keyword evidence="1" id="KW-0472">Membrane</keyword>
<sequence length="143" mass="15652">MPPPSPSPQLSVNLTPQILSTETVQAPSTPTIQKVQIIDQEILKPAKASNLDILEMPLNTKLAVPLALGFSIVSVTAFVLYYIFKKEETTLDKSVKTSRSNVIEVSVPKANVAALIGKYQVDLEIQRDTDPDISSPPEPVWTR</sequence>
<dbReference type="EMBL" id="FZQP02000371">
    <property type="protein sequence ID" value="VVC88683.1"/>
    <property type="molecule type" value="Genomic_DNA"/>
</dbReference>